<organism evidence="1 2">
    <name type="scientific">Paramecium octaurelia</name>
    <dbReference type="NCBI Taxonomy" id="43137"/>
    <lineage>
        <taxon>Eukaryota</taxon>
        <taxon>Sar</taxon>
        <taxon>Alveolata</taxon>
        <taxon>Ciliophora</taxon>
        <taxon>Intramacronucleata</taxon>
        <taxon>Oligohymenophorea</taxon>
        <taxon>Peniculida</taxon>
        <taxon>Parameciidae</taxon>
        <taxon>Paramecium</taxon>
    </lineage>
</organism>
<dbReference type="Proteomes" id="UP000683925">
    <property type="component" value="Unassembled WGS sequence"/>
</dbReference>
<gene>
    <name evidence="1" type="ORF">POCTA_138.1.T0260266</name>
</gene>
<keyword evidence="2" id="KW-1185">Reference proteome</keyword>
<dbReference type="EMBL" id="CAJJDP010000026">
    <property type="protein sequence ID" value="CAD8152442.1"/>
    <property type="molecule type" value="Genomic_DNA"/>
</dbReference>
<protein>
    <submittedName>
        <fullName evidence="1">Uncharacterized protein</fullName>
    </submittedName>
</protein>
<sequence>MMYRILNYYSVYLPIHVTLPSPGSHEPGLQMHY</sequence>
<reference evidence="1" key="1">
    <citation type="submission" date="2021-01" db="EMBL/GenBank/DDBJ databases">
        <authorList>
            <consortium name="Genoscope - CEA"/>
            <person name="William W."/>
        </authorList>
    </citation>
    <scope>NUCLEOTIDE SEQUENCE</scope>
</reference>
<proteinExistence type="predicted"/>
<evidence type="ECO:0000313" key="1">
    <source>
        <dbReference type="EMBL" id="CAD8152442.1"/>
    </source>
</evidence>
<name>A0A8S1TMF2_PAROT</name>
<comment type="caution">
    <text evidence="1">The sequence shown here is derived from an EMBL/GenBank/DDBJ whole genome shotgun (WGS) entry which is preliminary data.</text>
</comment>
<dbReference type="AlphaFoldDB" id="A0A8S1TMF2"/>
<accession>A0A8S1TMF2</accession>
<evidence type="ECO:0000313" key="2">
    <source>
        <dbReference type="Proteomes" id="UP000683925"/>
    </source>
</evidence>